<dbReference type="EMBL" id="VSWC01000144">
    <property type="protein sequence ID" value="KAA1078040.1"/>
    <property type="molecule type" value="Genomic_DNA"/>
</dbReference>
<reference evidence="1 2" key="1">
    <citation type="submission" date="2019-05" db="EMBL/GenBank/DDBJ databases">
        <title>Emergence of the Ug99 lineage of the wheat stem rust pathogen through somatic hybridization.</title>
        <authorList>
            <person name="Li F."/>
            <person name="Upadhyaya N.M."/>
            <person name="Sperschneider J."/>
            <person name="Matny O."/>
            <person name="Nguyen-Phuc H."/>
            <person name="Mago R."/>
            <person name="Raley C."/>
            <person name="Miller M.E."/>
            <person name="Silverstein K.A.T."/>
            <person name="Henningsen E."/>
            <person name="Hirsch C.D."/>
            <person name="Visser B."/>
            <person name="Pretorius Z.A."/>
            <person name="Steffenson B.J."/>
            <person name="Schwessinger B."/>
            <person name="Dodds P.N."/>
            <person name="Figueroa M."/>
        </authorList>
    </citation>
    <scope>NUCLEOTIDE SEQUENCE [LARGE SCALE GENOMIC DNA]</scope>
    <source>
        <strain evidence="1">21-0</strain>
    </source>
</reference>
<dbReference type="Proteomes" id="UP000324748">
    <property type="component" value="Unassembled WGS sequence"/>
</dbReference>
<name>A0A5B0MQ23_PUCGR</name>
<dbReference type="AlphaFoldDB" id="A0A5B0MQ23"/>
<accession>A0A5B0MQ23</accession>
<sequence>MSDPAYVASRGANGAPVLRPLKRGDGVKLIGKKSTARRAKCSRQRRESTLNDLESICRLESNLEPAYMFYRRIAWARLVNIALGTWVLSHHHSSDHSMEVVNRIADSAREVQWRTSRRDLEGFVGLSQS</sequence>
<evidence type="ECO:0000313" key="1">
    <source>
        <dbReference type="EMBL" id="KAA1078040.1"/>
    </source>
</evidence>
<keyword evidence="2" id="KW-1185">Reference proteome</keyword>
<protein>
    <submittedName>
        <fullName evidence="1">Uncharacterized protein</fullName>
    </submittedName>
</protein>
<comment type="caution">
    <text evidence="1">The sequence shown here is derived from an EMBL/GenBank/DDBJ whole genome shotgun (WGS) entry which is preliminary data.</text>
</comment>
<organism evidence="1 2">
    <name type="scientific">Puccinia graminis f. sp. tritici</name>
    <dbReference type="NCBI Taxonomy" id="56615"/>
    <lineage>
        <taxon>Eukaryota</taxon>
        <taxon>Fungi</taxon>
        <taxon>Dikarya</taxon>
        <taxon>Basidiomycota</taxon>
        <taxon>Pucciniomycotina</taxon>
        <taxon>Pucciniomycetes</taxon>
        <taxon>Pucciniales</taxon>
        <taxon>Pucciniaceae</taxon>
        <taxon>Puccinia</taxon>
    </lineage>
</organism>
<gene>
    <name evidence="1" type="ORF">PGT21_027473</name>
</gene>
<evidence type="ECO:0000313" key="2">
    <source>
        <dbReference type="Proteomes" id="UP000324748"/>
    </source>
</evidence>
<proteinExistence type="predicted"/>